<comment type="caution">
    <text evidence="1">The sequence shown here is derived from an EMBL/GenBank/DDBJ whole genome shotgun (WGS) entry which is preliminary data.</text>
</comment>
<evidence type="ECO:0000313" key="2">
    <source>
        <dbReference type="Proteomes" id="UP000694460"/>
    </source>
</evidence>
<protein>
    <submittedName>
        <fullName evidence="1">Uncharacterized protein</fullName>
    </submittedName>
</protein>
<dbReference type="EMBL" id="JAGIOP010000002">
    <property type="protein sequence ID" value="MBP2452515.1"/>
    <property type="molecule type" value="Genomic_DNA"/>
</dbReference>
<gene>
    <name evidence="1" type="ORF">JOF57_002428</name>
</gene>
<accession>A0ABS4ZSW7</accession>
<proteinExistence type="predicted"/>
<dbReference type="Proteomes" id="UP000694460">
    <property type="component" value="Unassembled WGS sequence"/>
</dbReference>
<dbReference type="RefSeq" id="WP_209916691.1">
    <property type="nucleotide sequence ID" value="NZ_JAGIOP010000002.1"/>
</dbReference>
<reference evidence="1 2" key="1">
    <citation type="submission" date="2021-03" db="EMBL/GenBank/DDBJ databases">
        <title>Sequencing the genomes of 1000 actinobacteria strains.</title>
        <authorList>
            <person name="Klenk H.-P."/>
        </authorList>
    </citation>
    <scope>NUCLEOTIDE SEQUENCE [LARGE SCALE GENOMIC DNA]</scope>
    <source>
        <strain evidence="1 2">DSM 46713</strain>
    </source>
</reference>
<name>A0ABS4ZSW7_9MYCO</name>
<keyword evidence="2" id="KW-1185">Reference proteome</keyword>
<organism evidence="1 2">
    <name type="scientific">Mycolicibacterium lutetiense</name>
    <dbReference type="NCBI Taxonomy" id="1641992"/>
    <lineage>
        <taxon>Bacteria</taxon>
        <taxon>Bacillati</taxon>
        <taxon>Actinomycetota</taxon>
        <taxon>Actinomycetes</taxon>
        <taxon>Mycobacteriales</taxon>
        <taxon>Mycobacteriaceae</taxon>
        <taxon>Mycolicibacterium</taxon>
    </lineage>
</organism>
<sequence>MAHTLIIGSGTTHRAKELAREAVDRGEIVIVATRDIAAWAGVHGVTVSTDPAGVVAVARAVITDRYARRAFDTATPITIIVDTAVPSDWGDMRCVVQTGRQAKVTTVLTAATERDVPVSVRDNMAVSVVDAATV</sequence>
<evidence type="ECO:0000313" key="1">
    <source>
        <dbReference type="EMBL" id="MBP2452515.1"/>
    </source>
</evidence>